<dbReference type="Pfam" id="PF03358">
    <property type="entry name" value="FMN_red"/>
    <property type="match status" value="1"/>
</dbReference>
<dbReference type="RefSeq" id="WP_068719633.1">
    <property type="nucleotide sequence ID" value="NZ_LWDV01000010.1"/>
</dbReference>
<dbReference type="EMBL" id="LWDV01000010">
    <property type="protein sequence ID" value="OCL25723.1"/>
    <property type="molecule type" value="Genomic_DNA"/>
</dbReference>
<dbReference type="PANTHER" id="PTHR43278">
    <property type="entry name" value="NAD(P)H-DEPENDENT FMN-CONTAINING OXIDOREDUCTASE YWQN-RELATED"/>
    <property type="match status" value="1"/>
</dbReference>
<evidence type="ECO:0000256" key="2">
    <source>
        <dbReference type="ARBA" id="ARBA00022643"/>
    </source>
</evidence>
<proteinExistence type="predicted"/>
<dbReference type="GO" id="GO:0016491">
    <property type="term" value="F:oxidoreductase activity"/>
    <property type="evidence" value="ECO:0007669"/>
    <property type="project" value="InterPro"/>
</dbReference>
<comment type="caution">
    <text evidence="4">The sequence shown here is derived from an EMBL/GenBank/DDBJ whole genome shotgun (WGS) entry which is preliminary data.</text>
</comment>
<keyword evidence="5" id="KW-1185">Reference proteome</keyword>
<keyword evidence="1" id="KW-0285">Flavoprotein</keyword>
<dbReference type="Proteomes" id="UP000093514">
    <property type="component" value="Unassembled WGS sequence"/>
</dbReference>
<dbReference type="InterPro" id="IPR029039">
    <property type="entry name" value="Flavoprotein-like_sf"/>
</dbReference>
<dbReference type="PANTHER" id="PTHR43278:SF2">
    <property type="entry name" value="IRON-SULFUR FLAVOPROTEIN"/>
    <property type="match status" value="1"/>
</dbReference>
<protein>
    <recommendedName>
        <fullName evidence="3">NADPH-dependent FMN reductase-like domain-containing protein</fullName>
    </recommendedName>
</protein>
<name>A0A1C0A6I8_9FIRM</name>
<gene>
    <name evidence="4" type="ORF">U472_15460</name>
</gene>
<dbReference type="AlphaFoldDB" id="A0A1C0A6I8"/>
<keyword evidence="2" id="KW-0288">FMN</keyword>
<feature type="domain" description="NADPH-dependent FMN reductase-like" evidence="3">
    <location>
        <begin position="1"/>
        <end position="140"/>
    </location>
</feature>
<dbReference type="Gene3D" id="3.40.50.360">
    <property type="match status" value="1"/>
</dbReference>
<evidence type="ECO:0000313" key="5">
    <source>
        <dbReference type="Proteomes" id="UP000093514"/>
    </source>
</evidence>
<evidence type="ECO:0000259" key="3">
    <source>
        <dbReference type="Pfam" id="PF03358"/>
    </source>
</evidence>
<accession>A0A1C0A6I8</accession>
<organism evidence="4 5">
    <name type="scientific">Orenia metallireducens</name>
    <dbReference type="NCBI Taxonomy" id="1413210"/>
    <lineage>
        <taxon>Bacteria</taxon>
        <taxon>Bacillati</taxon>
        <taxon>Bacillota</taxon>
        <taxon>Clostridia</taxon>
        <taxon>Halanaerobiales</taxon>
        <taxon>Halobacteroidaceae</taxon>
        <taxon>Orenia</taxon>
    </lineage>
</organism>
<reference evidence="5" key="1">
    <citation type="submission" date="2016-07" db="EMBL/GenBank/DDBJ databases">
        <authorList>
            <person name="Florea S."/>
            <person name="Webb J.S."/>
            <person name="Jaromczyk J."/>
            <person name="Schardl C.L."/>
        </authorList>
    </citation>
    <scope>NUCLEOTIDE SEQUENCE [LARGE SCALE GENOMIC DNA]</scope>
    <source>
        <strain evidence="5">Z6</strain>
    </source>
</reference>
<dbReference type="OrthoDB" id="3789967at2"/>
<evidence type="ECO:0000256" key="1">
    <source>
        <dbReference type="ARBA" id="ARBA00022630"/>
    </source>
</evidence>
<evidence type="ECO:0000313" key="4">
    <source>
        <dbReference type="EMBL" id="OCL25723.1"/>
    </source>
</evidence>
<sequence length="258" mass="29546">MKILAVIGSPKGKGDGYKIVQQIEEQMTKFGDATFEYLLLKDSNLELCRGCFLCVSRGVDLCPLKDDRIKIEEEIVNADGVILSSPGYVYNVSWLMKNFIDRFAYTNHRPRFFDQKVMLIANSGGAGMEETIEAMRNTFGVGPEIVDELAYVTPPWPLTGKAEAKQRKAVSKAAKRLYDSIVEGKREVPGINKYLRFKFFKNVSSLVKDYLPADYEYYEDKDEYYYDTKISIFKKIAAWFALKIGMFFMRDLSPKDSK</sequence>
<reference evidence="4 5" key="2">
    <citation type="submission" date="2016-08" db="EMBL/GenBank/DDBJ databases">
        <title>Orenia metallireducens sp. nov. strain Z6, a Novel Metal-reducing Firmicute from the Deep Subsurface.</title>
        <authorList>
            <person name="Maxim B.I."/>
            <person name="Kenneth K."/>
            <person name="Flynn T.M."/>
            <person name="Oloughlin E.J."/>
            <person name="Locke R.A."/>
            <person name="Weber J.R."/>
            <person name="Egan S.M."/>
            <person name="Mackie R.I."/>
            <person name="Cann I.K."/>
        </authorList>
    </citation>
    <scope>NUCLEOTIDE SEQUENCE [LARGE SCALE GENOMIC DNA]</scope>
    <source>
        <strain evidence="4 5">Z6</strain>
    </source>
</reference>
<dbReference type="InterPro" id="IPR005025">
    <property type="entry name" value="FMN_Rdtase-like_dom"/>
</dbReference>
<dbReference type="SUPFAM" id="SSF52218">
    <property type="entry name" value="Flavoproteins"/>
    <property type="match status" value="1"/>
</dbReference>
<dbReference type="InterPro" id="IPR051796">
    <property type="entry name" value="ISF_SsuE-like"/>
</dbReference>